<dbReference type="InterPro" id="IPR000210">
    <property type="entry name" value="BTB/POZ_dom"/>
</dbReference>
<reference evidence="5" key="1">
    <citation type="submission" date="2015-01" db="EMBL/GenBank/DDBJ databases">
        <authorList>
            <person name="Aksoy S."/>
            <person name="Warren W."/>
            <person name="Wilson R.K."/>
        </authorList>
    </citation>
    <scope>NUCLEOTIDE SEQUENCE [LARGE SCALE GENOMIC DNA]</scope>
    <source>
        <strain evidence="5">IAEA</strain>
    </source>
</reference>
<sequence length="137" mass="15861">MHKSFYDRAYLMDVTLVGVEKLLRAHKLVLNISSSYFQQIFIANPCKHSAIILNGITYNIMFELLKFMYRGVVNVKQSEIEAFVKIGERQQIKGFSTNSTSSAAVIVDKMEQEKERTFGFDVHFLDYDLVAFLYKTE</sequence>
<dbReference type="InterPro" id="IPR011333">
    <property type="entry name" value="SKP1/BTB/POZ_sf"/>
</dbReference>
<name>A0A1B0AZC2_9MUSC</name>
<keyword evidence="5" id="KW-1185">Reference proteome</keyword>
<proteinExistence type="predicted"/>
<reference evidence="4" key="2">
    <citation type="submission" date="2020-05" db="UniProtKB">
        <authorList>
            <consortium name="EnsemblMetazoa"/>
        </authorList>
    </citation>
    <scope>IDENTIFICATION</scope>
    <source>
        <strain evidence="4">IAEA</strain>
    </source>
</reference>
<evidence type="ECO:0000259" key="3">
    <source>
        <dbReference type="PROSITE" id="PS50097"/>
    </source>
</evidence>
<dbReference type="Proteomes" id="UP000092460">
    <property type="component" value="Unassembled WGS sequence"/>
</dbReference>
<evidence type="ECO:0000313" key="4">
    <source>
        <dbReference type="EnsemblMetazoa" id="GPPI013724-PA"/>
    </source>
</evidence>
<dbReference type="GO" id="GO:0006357">
    <property type="term" value="P:regulation of transcription by RNA polymerase II"/>
    <property type="evidence" value="ECO:0007669"/>
    <property type="project" value="TreeGrafter"/>
</dbReference>
<dbReference type="SMART" id="SM00225">
    <property type="entry name" value="BTB"/>
    <property type="match status" value="1"/>
</dbReference>
<dbReference type="PANTHER" id="PTHR23110:SF81">
    <property type="entry name" value="BTB-PROTEIN-VII, ISOFORM F-RELATED"/>
    <property type="match status" value="1"/>
</dbReference>
<dbReference type="EnsemblMetazoa" id="GPPI013724-RA">
    <property type="protein sequence ID" value="GPPI013724-PA"/>
    <property type="gene ID" value="GPPI013724"/>
</dbReference>
<dbReference type="Gene3D" id="3.30.710.10">
    <property type="entry name" value="Potassium Channel Kv1.1, Chain A"/>
    <property type="match status" value="1"/>
</dbReference>
<protein>
    <recommendedName>
        <fullName evidence="3">BTB domain-containing protein</fullName>
    </recommendedName>
</protein>
<accession>A0A1B0AZC2</accession>
<evidence type="ECO:0000313" key="5">
    <source>
        <dbReference type="Proteomes" id="UP000092460"/>
    </source>
</evidence>
<dbReference type="PROSITE" id="PS50097">
    <property type="entry name" value="BTB"/>
    <property type="match status" value="1"/>
</dbReference>
<keyword evidence="2" id="KW-0539">Nucleus</keyword>
<dbReference type="GO" id="GO:0005634">
    <property type="term" value="C:nucleus"/>
    <property type="evidence" value="ECO:0007669"/>
    <property type="project" value="UniProtKB-SubCell"/>
</dbReference>
<dbReference type="EMBL" id="JXJN01006234">
    <property type="status" value="NOT_ANNOTATED_CDS"/>
    <property type="molecule type" value="Genomic_DNA"/>
</dbReference>
<dbReference type="AlphaFoldDB" id="A0A1B0AZC2"/>
<feature type="domain" description="BTB" evidence="3">
    <location>
        <begin position="12"/>
        <end position="77"/>
    </location>
</feature>
<evidence type="ECO:0000256" key="2">
    <source>
        <dbReference type="ARBA" id="ARBA00023242"/>
    </source>
</evidence>
<evidence type="ECO:0000256" key="1">
    <source>
        <dbReference type="ARBA" id="ARBA00004123"/>
    </source>
</evidence>
<dbReference type="Pfam" id="PF00651">
    <property type="entry name" value="BTB"/>
    <property type="match status" value="1"/>
</dbReference>
<dbReference type="InterPro" id="IPR051095">
    <property type="entry name" value="Dros_DevTransReg"/>
</dbReference>
<dbReference type="VEuPathDB" id="VectorBase:GPPI013724"/>
<comment type="subcellular location">
    <subcellularLocation>
        <location evidence="1">Nucleus</location>
    </subcellularLocation>
</comment>
<organism evidence="4 5">
    <name type="scientific">Glossina palpalis gambiensis</name>
    <dbReference type="NCBI Taxonomy" id="67801"/>
    <lineage>
        <taxon>Eukaryota</taxon>
        <taxon>Metazoa</taxon>
        <taxon>Ecdysozoa</taxon>
        <taxon>Arthropoda</taxon>
        <taxon>Hexapoda</taxon>
        <taxon>Insecta</taxon>
        <taxon>Pterygota</taxon>
        <taxon>Neoptera</taxon>
        <taxon>Endopterygota</taxon>
        <taxon>Diptera</taxon>
        <taxon>Brachycera</taxon>
        <taxon>Muscomorpha</taxon>
        <taxon>Hippoboscoidea</taxon>
        <taxon>Glossinidae</taxon>
        <taxon>Glossina</taxon>
    </lineage>
</organism>
<dbReference type="PANTHER" id="PTHR23110">
    <property type="entry name" value="BTB DOMAIN TRANSCRIPTION FACTOR"/>
    <property type="match status" value="1"/>
</dbReference>
<dbReference type="SUPFAM" id="SSF54695">
    <property type="entry name" value="POZ domain"/>
    <property type="match status" value="1"/>
</dbReference>